<feature type="region of interest" description="Disordered" evidence="1">
    <location>
        <begin position="1"/>
        <end position="20"/>
    </location>
</feature>
<gene>
    <name evidence="2" type="ORF">FIBSPDRAFT_944234</name>
</gene>
<keyword evidence="3" id="KW-1185">Reference proteome</keyword>
<evidence type="ECO:0000313" key="3">
    <source>
        <dbReference type="Proteomes" id="UP000076532"/>
    </source>
</evidence>
<dbReference type="AlphaFoldDB" id="A0A166VHA4"/>
<reference evidence="2 3" key="1">
    <citation type="journal article" date="2016" name="Mol. Biol. Evol.">
        <title>Comparative Genomics of Early-Diverging Mushroom-Forming Fungi Provides Insights into the Origins of Lignocellulose Decay Capabilities.</title>
        <authorList>
            <person name="Nagy L.G."/>
            <person name="Riley R."/>
            <person name="Tritt A."/>
            <person name="Adam C."/>
            <person name="Daum C."/>
            <person name="Floudas D."/>
            <person name="Sun H."/>
            <person name="Yadav J.S."/>
            <person name="Pangilinan J."/>
            <person name="Larsson K.H."/>
            <person name="Matsuura K."/>
            <person name="Barry K."/>
            <person name="Labutti K."/>
            <person name="Kuo R."/>
            <person name="Ohm R.A."/>
            <person name="Bhattacharya S.S."/>
            <person name="Shirouzu T."/>
            <person name="Yoshinaga Y."/>
            <person name="Martin F.M."/>
            <person name="Grigoriev I.V."/>
            <person name="Hibbett D.S."/>
        </authorList>
    </citation>
    <scope>NUCLEOTIDE SEQUENCE [LARGE SCALE GENOMIC DNA]</scope>
    <source>
        <strain evidence="2 3">CBS 109695</strain>
    </source>
</reference>
<name>A0A166VHA4_9AGAM</name>
<evidence type="ECO:0000313" key="2">
    <source>
        <dbReference type="EMBL" id="KZP32727.1"/>
    </source>
</evidence>
<proteinExistence type="predicted"/>
<dbReference type="EMBL" id="KV417485">
    <property type="protein sequence ID" value="KZP32727.1"/>
    <property type="molecule type" value="Genomic_DNA"/>
</dbReference>
<protein>
    <submittedName>
        <fullName evidence="2">Uncharacterized protein</fullName>
    </submittedName>
</protein>
<dbReference type="Proteomes" id="UP000076532">
    <property type="component" value="Unassembled WGS sequence"/>
</dbReference>
<feature type="compositionally biased region" description="Polar residues" evidence="1">
    <location>
        <begin position="87"/>
        <end position="100"/>
    </location>
</feature>
<feature type="region of interest" description="Disordered" evidence="1">
    <location>
        <begin position="80"/>
        <end position="104"/>
    </location>
</feature>
<evidence type="ECO:0000256" key="1">
    <source>
        <dbReference type="SAM" id="MobiDB-lite"/>
    </source>
</evidence>
<organism evidence="2 3">
    <name type="scientific">Athelia psychrophila</name>
    <dbReference type="NCBI Taxonomy" id="1759441"/>
    <lineage>
        <taxon>Eukaryota</taxon>
        <taxon>Fungi</taxon>
        <taxon>Dikarya</taxon>
        <taxon>Basidiomycota</taxon>
        <taxon>Agaricomycotina</taxon>
        <taxon>Agaricomycetes</taxon>
        <taxon>Agaricomycetidae</taxon>
        <taxon>Atheliales</taxon>
        <taxon>Atheliaceae</taxon>
        <taxon>Athelia</taxon>
    </lineage>
</organism>
<sequence>MSTNPAWAVTPALDSSGELRDASEMEWDHDQDDGSSEHSPGVTTIVTAPVSLLPHAAPLPSVFKNFVPGNSGFVNFADNSSKRTHPEQTTTAAGCNTAGHSKTKPCNVKAAAKSTARKELVMDRILGHTCTTYPTSFSYGRWCEMPDNLVSDMLGSASDNVVRATM</sequence>
<accession>A0A166VHA4</accession>